<name>A0A158EN64_CABSO</name>
<dbReference type="EMBL" id="FCOC02000001">
    <property type="protein sequence ID" value="SAL09011.1"/>
    <property type="molecule type" value="Genomic_DNA"/>
</dbReference>
<dbReference type="PANTHER" id="PTHR43433">
    <property type="entry name" value="HYDROLASE, ALPHA/BETA FOLD FAMILY PROTEIN"/>
    <property type="match status" value="1"/>
</dbReference>
<dbReference type="PRINTS" id="PR00111">
    <property type="entry name" value="ABHYDROLASE"/>
</dbReference>
<gene>
    <name evidence="2" type="ORF">AWB64_00056</name>
</gene>
<accession>A0A158EN64</accession>
<reference evidence="2 3" key="1">
    <citation type="submission" date="2016-01" db="EMBL/GenBank/DDBJ databases">
        <authorList>
            <person name="Oliw E.H."/>
        </authorList>
    </citation>
    <scope>NUCLEOTIDE SEQUENCE [LARGE SCALE GENOMIC DNA]</scope>
    <source>
        <strain evidence="2">LMG 22029</strain>
    </source>
</reference>
<dbReference type="PANTHER" id="PTHR43433:SF5">
    <property type="entry name" value="AB HYDROLASE-1 DOMAIN-CONTAINING PROTEIN"/>
    <property type="match status" value="1"/>
</dbReference>
<evidence type="ECO:0000313" key="2">
    <source>
        <dbReference type="EMBL" id="SAL09011.1"/>
    </source>
</evidence>
<dbReference type="Proteomes" id="UP000054893">
    <property type="component" value="Unassembled WGS sequence"/>
</dbReference>
<dbReference type="Pfam" id="PF12697">
    <property type="entry name" value="Abhydrolase_6"/>
    <property type="match status" value="1"/>
</dbReference>
<dbReference type="Gene3D" id="3.40.50.1820">
    <property type="entry name" value="alpha/beta hydrolase"/>
    <property type="match status" value="1"/>
</dbReference>
<protein>
    <submittedName>
        <fullName evidence="2">Alpha/beta hydrolase</fullName>
    </submittedName>
</protein>
<evidence type="ECO:0000259" key="1">
    <source>
        <dbReference type="Pfam" id="PF12697"/>
    </source>
</evidence>
<keyword evidence="2" id="KW-0378">Hydrolase</keyword>
<dbReference type="OrthoDB" id="9793083at2"/>
<feature type="domain" description="AB hydrolase-1" evidence="1">
    <location>
        <begin position="25"/>
        <end position="250"/>
    </location>
</feature>
<evidence type="ECO:0000313" key="3">
    <source>
        <dbReference type="Proteomes" id="UP000054893"/>
    </source>
</evidence>
<dbReference type="SUPFAM" id="SSF53474">
    <property type="entry name" value="alpha/beta-Hydrolases"/>
    <property type="match status" value="1"/>
</dbReference>
<proteinExistence type="predicted"/>
<dbReference type="InterPro" id="IPR000073">
    <property type="entry name" value="AB_hydrolase_1"/>
</dbReference>
<dbReference type="RefSeq" id="WP_060816648.1">
    <property type="nucleotide sequence ID" value="NZ_FCOC02000001.1"/>
</dbReference>
<dbReference type="InterPro" id="IPR050471">
    <property type="entry name" value="AB_hydrolase"/>
</dbReference>
<sequence length="264" mass="28507">MSHSTFCEIPAGRIAYSRRGTGRPLVLLHPIGVDRSWWDEYVEHWAASHDVVAIDIRGHGDSSLVTAPITLADHAADIAAVLRHERLTGATLIGVSMGGMIAQRVAIQFPELVGALILCATAGGFPDEVRPRILARGDMSRQGSMSEVIDDTIARWFATDTPRPDLVQKCRERLAADDWYSWSANWQAISLLDNLGELPGVPVPALVVAGDADASIAPAVSQKIADALPDSRFVVVPGAAHFGAFDMREVFTTVFDDFLSTPAR</sequence>
<dbReference type="GO" id="GO:0016787">
    <property type="term" value="F:hydrolase activity"/>
    <property type="evidence" value="ECO:0007669"/>
    <property type="project" value="UniProtKB-KW"/>
</dbReference>
<dbReference type="InterPro" id="IPR029058">
    <property type="entry name" value="AB_hydrolase_fold"/>
</dbReference>
<organism evidence="2 3">
    <name type="scientific">Caballeronia sordidicola</name>
    <name type="common">Burkholderia sordidicola</name>
    <dbReference type="NCBI Taxonomy" id="196367"/>
    <lineage>
        <taxon>Bacteria</taxon>
        <taxon>Pseudomonadati</taxon>
        <taxon>Pseudomonadota</taxon>
        <taxon>Betaproteobacteria</taxon>
        <taxon>Burkholderiales</taxon>
        <taxon>Burkholderiaceae</taxon>
        <taxon>Caballeronia</taxon>
    </lineage>
</organism>
<dbReference type="AlphaFoldDB" id="A0A158EN64"/>